<gene>
    <name evidence="1" type="ORF">BJ138DRAFT_1148215</name>
</gene>
<sequence length="1075" mass="117731">MDFLLKPANCPHALGPGCTFSRPPLDGSLTLPQIYDWHYTHNPNHPIFEYANRAGTLDRLTYSQLVPAVHAAGHYVADVCEINLHGDEQKVVAIIAASDTITYFTTLLGMLHAGIVVFPISPRNPAAAIAHLLSITGVSHILTSGEPPIRELAKDAADSLKLKGFPSVPIKPMPSFNQVFNKDAVFERLPPRTYDYGRTALIVHSSGSTSFPKPIFWNHRSYLQVAIMTYFGKHDLCEKVFACHGANMFHAIGLNLLAWISGTGLIMATFDPESPPAPPSPDSIYQGFTSTNPDFVVAVPSFFDVWSHDPAKVEYFKRLQGGVVYGGGPLTKAVGDYLASQGVTIYTLYGASEVGVIGVLFPEKPGPDWDYIPINPHCAAEFVPDGDGAYELVVVSKPTQELPVVNFKFRGVDAYASSDLLAPHPTKPGYWKILGRADDQITLSTGEKTNPGPLESILCQHPLVASVVMFGRGRFQNGALIELQKGHEFDPTDQNRLVEFRAAIWDKVQEMNSVASTYSRLFKEMIIVATPSKPFTFTPKGAPKRSAILKEYEDEINQLYADVERSAQQDMELPTDWTLESILVFVRTAVNNVLPRLNGDGQDIFAHGCDSLQATWIRNSILRALRASLRRAHLDASANFVYENPTIKSLGQFMYRTIKTGHIGITTSAAKPEELQSILTRYTSDFPKHVPSAEAPSRDVVLVTGTTGALGCGVLAHLAKSDSVQTVYAFNRSSSKGESLLRRQQEALRTRGYSPDIATQPKVVLVEGDLSATGLDINDFSLLQKQTALTFSTFSAWRVDFNLTLASFETAVGGVRTLVDLALSSPLPKPPRIIFTSTVGVLRNWASEQPVFEEPLSDSSVAIGQGYSESKWVSERILDIANAQTAISATVVRVGQISGGINGAWNSSDWLPLIVSTSLGFGAFPGLKGQCSWIPLDFAALALCEFRNSEPPTLHLAHPHPIPMDIIVQTISNELKLKVVPFTDWMAILDQYALDESRSNSISLQAVPALKIIDFLRGVRDNGDRTDGEEVMGIPSLAMVNALKVSPTLANTDRKISLEDVRSWLQYWKSIGWIL</sequence>
<proteinExistence type="predicted"/>
<accession>A0ACB8AFY8</accession>
<comment type="caution">
    <text evidence="1">The sequence shown here is derived from an EMBL/GenBank/DDBJ whole genome shotgun (WGS) entry which is preliminary data.</text>
</comment>
<organism evidence="1 2">
    <name type="scientific">Hygrophoropsis aurantiaca</name>
    <dbReference type="NCBI Taxonomy" id="72124"/>
    <lineage>
        <taxon>Eukaryota</taxon>
        <taxon>Fungi</taxon>
        <taxon>Dikarya</taxon>
        <taxon>Basidiomycota</taxon>
        <taxon>Agaricomycotina</taxon>
        <taxon>Agaricomycetes</taxon>
        <taxon>Agaricomycetidae</taxon>
        <taxon>Boletales</taxon>
        <taxon>Coniophorineae</taxon>
        <taxon>Hygrophoropsidaceae</taxon>
        <taxon>Hygrophoropsis</taxon>
    </lineage>
</organism>
<name>A0ACB8AFY8_9AGAM</name>
<evidence type="ECO:0000313" key="1">
    <source>
        <dbReference type="EMBL" id="KAH7912486.1"/>
    </source>
</evidence>
<evidence type="ECO:0000313" key="2">
    <source>
        <dbReference type="Proteomes" id="UP000790377"/>
    </source>
</evidence>
<protein>
    <submittedName>
        <fullName evidence="1">Acetyl-CoA synthetase-like protein</fullName>
    </submittedName>
</protein>
<dbReference type="EMBL" id="MU267650">
    <property type="protein sequence ID" value="KAH7912486.1"/>
    <property type="molecule type" value="Genomic_DNA"/>
</dbReference>
<keyword evidence="2" id="KW-1185">Reference proteome</keyword>
<reference evidence="1" key="1">
    <citation type="journal article" date="2021" name="New Phytol.">
        <title>Evolutionary innovations through gain and loss of genes in the ectomycorrhizal Boletales.</title>
        <authorList>
            <person name="Wu G."/>
            <person name="Miyauchi S."/>
            <person name="Morin E."/>
            <person name="Kuo A."/>
            <person name="Drula E."/>
            <person name="Varga T."/>
            <person name="Kohler A."/>
            <person name="Feng B."/>
            <person name="Cao Y."/>
            <person name="Lipzen A."/>
            <person name="Daum C."/>
            <person name="Hundley H."/>
            <person name="Pangilinan J."/>
            <person name="Johnson J."/>
            <person name="Barry K."/>
            <person name="LaButti K."/>
            <person name="Ng V."/>
            <person name="Ahrendt S."/>
            <person name="Min B."/>
            <person name="Choi I.G."/>
            <person name="Park H."/>
            <person name="Plett J.M."/>
            <person name="Magnuson J."/>
            <person name="Spatafora J.W."/>
            <person name="Nagy L.G."/>
            <person name="Henrissat B."/>
            <person name="Grigoriev I.V."/>
            <person name="Yang Z.L."/>
            <person name="Xu J."/>
            <person name="Martin F.M."/>
        </authorList>
    </citation>
    <scope>NUCLEOTIDE SEQUENCE</scope>
    <source>
        <strain evidence="1">ATCC 28755</strain>
    </source>
</reference>
<dbReference type="Proteomes" id="UP000790377">
    <property type="component" value="Unassembled WGS sequence"/>
</dbReference>